<evidence type="ECO:0000256" key="14">
    <source>
        <dbReference type="ARBA" id="ARBA00023136"/>
    </source>
</evidence>
<evidence type="ECO:0000256" key="21">
    <source>
        <dbReference type="ARBA" id="ARBA00033411"/>
    </source>
</evidence>
<evidence type="ECO:0000256" key="10">
    <source>
        <dbReference type="ARBA" id="ARBA00022553"/>
    </source>
</evidence>
<dbReference type="Gene3D" id="1.20.120.810">
    <property type="entry name" value="Vinculin, Vh2 four-helix bundle"/>
    <property type="match status" value="3"/>
</dbReference>
<evidence type="ECO:0000256" key="20">
    <source>
        <dbReference type="ARBA" id="ARBA00024757"/>
    </source>
</evidence>
<dbReference type="Pfam" id="PF03372">
    <property type="entry name" value="Exo_endo_phos"/>
    <property type="match status" value="1"/>
</dbReference>
<dbReference type="Gene3D" id="3.60.10.10">
    <property type="entry name" value="Endonuclease/exonuclease/phosphatase"/>
    <property type="match status" value="1"/>
</dbReference>
<sequence>MPVFHTKTIESILEPVAQQISHLVIMHEEGEVDGKAIPDLSAPVAAVQAAVSNLVRVGKETVQTTEDQIMKRDMPPAFINTNFIPDRSRPGLTTTAIGAVDLQGAGGNWATVGRRSRGGRRVHRQREKRKGKSVGLRIGTLNVGTMTGKGRELADVMERRKVDILCVQETRWKGSKARSIGAGFKLFYYGVDSKRNGVGVVLKEEFVRNVLEVKRVSDRVMSLKLEIEGVMLNVVSGYAPQVGCELGEKERFWSELDEVMESIPTGERVVIGADFNGHVGEGNTGDEEVMGKFGVKERNLEGQMVVDFAKRMDMAVVNTYFQKREEHRVTYKSGGRSTQVVLPDDWETTAEVIRETGRKVLGVSSGRRKEDKETWWWNEEVQDSVQRKRLAKKKWDMDRTEENRQEYKELQRRVKREVSKAKQKAYDELYTRLDTREGEKDLYRLARQRDRDRKDVQQKVDKIRKDEVRKALKRMKSGKAVGPDDIPVEVWKCLGEAAVEFLTSLFNRVLENLEKAYDRVPREELWYCMRKLGAAEKYVRVVQDMYEGSRTVVRCAVVMDQLSEEVRQESPWTMMFADDIVICSESREQVEENLERWRFAMERGGMKSNGECGKEGKVYRRVVRLAMLYGLETVSLRKRQESELERRESEYIGRRMLDMKLPGRRQRGRPKRRVENACAKLVEAARMLKTDPYSVPARDYLIDGSRGILSGTSDLLLTFDEAEVRKIIRVCKGILEYLTVAEVVESMEDLVTYTKNLGPGMTKMAKMIDERQQELTHQEHRMMLINSMNTVKELLPVLISAVKIFVTTKCAKSHGVEEAMKNRNYTFEKMSAEINEIIRVLQLTSWDEDAWANKDTEAMKRSLALIEAKMNQAKAWLKDPNGLPGAAGEHALRQILDEAGKVGELCAGKERREILGTTKTLGQMTDQVSDMRARYRKGQGPTPMGMQKAQQVAQGLDILVGRVENAARKLEALSHAKQAIAKRIDAAQSWLADPHGGPEGEENIRALLAEAKRIADLCEDPKERDDILRSVSEIAGLTAKLAELRRQGKGDTPEARLLAKQIGTALQNLQAKTNRAVANMRPAKAAVTLEGKMEQAQRWINNPNLDDRGVGQAAIRGLIAEGRRLANSLPGPYRQELLAKCERAEQLMLQLCDLAARGEGESPQGRAVAAQLLDALKDLKAKMQEAMTQEVSDVFSDTTTPIKLLAVAATAPPEAPNRDEVFDERASNFENHANRLGATAEKAAAVGTANKSTVEGIQATVKSARELTPQVTSAARILLKNPGNQAAYEHFETMKNQWIDNIEKMTGLVDEAIDTKSLLDASEEAIKKDIDKCRVAMANVQPQMLVAGATSIARRANRILLVAKREVENSEDPKFREMVKAASDELSKTISPMVMDAKAVAGNIQNPGLQKSFLDSAYRILSAVGKVREAFHPQEPDFPPPPPDLDQLHVNDEQAPPKPPLPEGEVPPPRPPPPEEKDEEFPEQKAGEMVSEPMMVAARQLHDEARKWSSKPEVTDDRFVTAVADVDIEDEDEFTDNEDDYEPELLLMPSNQPVNQPILAAAQSLHQEARKWSSKGNDIIAAAKRMALLMAEMSRLVRGGSGNKRALIQCAKDIAKASDEVTRLAKEVAKQCTDKRIRTNLLQVCERIPTISTQLKILSTVKATMLGRTNISEEESEQATEMLVHNAQNLMQSVKETVREAEAASIKIRTDAGFTLRWVRKTPWYQ</sequence>
<evidence type="ECO:0000256" key="6">
    <source>
        <dbReference type="ARBA" id="ARBA00008376"/>
    </source>
</evidence>
<dbReference type="GO" id="GO:0005912">
    <property type="term" value="C:adherens junction"/>
    <property type="evidence" value="ECO:0007669"/>
    <property type="project" value="UniProtKB-SubCell"/>
</dbReference>
<dbReference type="GO" id="GO:0030016">
    <property type="term" value="C:myofibril"/>
    <property type="evidence" value="ECO:0007669"/>
    <property type="project" value="UniProtKB-ARBA"/>
</dbReference>
<keyword evidence="11" id="KW-0677">Repeat</keyword>
<evidence type="ECO:0000256" key="1">
    <source>
        <dbReference type="ARBA" id="ARBA00004188"/>
    </source>
</evidence>
<keyword evidence="14" id="KW-0472">Membrane</keyword>
<dbReference type="PROSITE" id="PS00663">
    <property type="entry name" value="VINCULIN_1"/>
    <property type="match status" value="1"/>
</dbReference>
<dbReference type="Pfam" id="PF01044">
    <property type="entry name" value="Vinculin"/>
    <property type="match status" value="3"/>
</dbReference>
<dbReference type="GO" id="GO:0002102">
    <property type="term" value="C:podosome"/>
    <property type="evidence" value="ECO:0007669"/>
    <property type="project" value="UniProtKB-SubCell"/>
</dbReference>
<comment type="function">
    <text evidence="20">Actin filament (F-actin)-binding protein involved in cell-matrix adhesion and cell-cell adhesion. Regulates cell-surface E-cadherin expression and potentiates mechanosensing by the E-cadherin complex. May also play important roles in cell morphology and locomotion.</text>
</comment>
<evidence type="ECO:0000256" key="3">
    <source>
        <dbReference type="ARBA" id="ARBA00004246"/>
    </source>
</evidence>
<dbReference type="CDD" id="cd09076">
    <property type="entry name" value="L1-EN"/>
    <property type="match status" value="1"/>
</dbReference>
<evidence type="ECO:0000256" key="15">
    <source>
        <dbReference type="ARBA" id="ARBA00023139"/>
    </source>
</evidence>
<evidence type="ECO:0000256" key="2">
    <source>
        <dbReference type="ARBA" id="ARBA00004245"/>
    </source>
</evidence>
<dbReference type="GO" id="GO:0003824">
    <property type="term" value="F:catalytic activity"/>
    <property type="evidence" value="ECO:0007669"/>
    <property type="project" value="InterPro"/>
</dbReference>
<dbReference type="FunFam" id="1.20.120.810:FF:000002">
    <property type="entry name" value="Vinculin b"/>
    <property type="match status" value="1"/>
</dbReference>
<evidence type="ECO:0000256" key="17">
    <source>
        <dbReference type="ARBA" id="ARBA00023212"/>
    </source>
</evidence>
<dbReference type="EMBL" id="JAUCMX010000002">
    <property type="protein sequence ID" value="KAK3553975.1"/>
    <property type="molecule type" value="Genomic_DNA"/>
</dbReference>
<keyword evidence="22" id="KW-0175">Coiled coil</keyword>
<feature type="region of interest" description="Disordered" evidence="23">
    <location>
        <begin position="1431"/>
        <end position="1486"/>
    </location>
</feature>
<dbReference type="GO" id="GO:0005198">
    <property type="term" value="F:structural molecule activity"/>
    <property type="evidence" value="ECO:0007669"/>
    <property type="project" value="InterPro"/>
</dbReference>
<evidence type="ECO:0000256" key="4">
    <source>
        <dbReference type="ARBA" id="ARBA00004278"/>
    </source>
</evidence>
<keyword evidence="12" id="KW-0130">Cell adhesion</keyword>
<keyword evidence="18" id="KW-0966">Cell projection</keyword>
<dbReference type="FunFam" id="1.20.120.230:FF:000041">
    <property type="entry name" value="Vinculin"/>
    <property type="match status" value="1"/>
</dbReference>
<organism evidence="25 26">
    <name type="scientific">Hemibagrus guttatus</name>
    <dbReference type="NCBI Taxonomy" id="175788"/>
    <lineage>
        <taxon>Eukaryota</taxon>
        <taxon>Metazoa</taxon>
        <taxon>Chordata</taxon>
        <taxon>Craniata</taxon>
        <taxon>Vertebrata</taxon>
        <taxon>Euteleostomi</taxon>
        <taxon>Actinopterygii</taxon>
        <taxon>Neopterygii</taxon>
        <taxon>Teleostei</taxon>
        <taxon>Ostariophysi</taxon>
        <taxon>Siluriformes</taxon>
        <taxon>Bagridae</taxon>
        <taxon>Hemibagrus</taxon>
    </lineage>
</organism>
<dbReference type="GO" id="GO:0005925">
    <property type="term" value="C:focal adhesion"/>
    <property type="evidence" value="ECO:0007669"/>
    <property type="project" value="UniProtKB-SubCell"/>
</dbReference>
<dbReference type="FunFam" id="1.20.120.230:FF:000013">
    <property type="entry name" value="Vinculin b"/>
    <property type="match status" value="1"/>
</dbReference>
<evidence type="ECO:0000256" key="8">
    <source>
        <dbReference type="ARBA" id="ARBA00022475"/>
    </source>
</evidence>
<evidence type="ECO:0000313" key="26">
    <source>
        <dbReference type="Proteomes" id="UP001274896"/>
    </source>
</evidence>
<dbReference type="InterPro" id="IPR017997">
    <property type="entry name" value="Vinculin"/>
</dbReference>
<dbReference type="PROSITE" id="PS00664">
    <property type="entry name" value="VINCULIN_2"/>
    <property type="match status" value="2"/>
</dbReference>
<gene>
    <name evidence="25" type="ORF">QTP70_019025</name>
</gene>
<comment type="caution">
    <text evidence="25">The sequence shown here is derived from an EMBL/GenBank/DDBJ whole genome shotgun (WGS) entry which is preliminary data.</text>
</comment>
<evidence type="ECO:0000256" key="5">
    <source>
        <dbReference type="ARBA" id="ARBA00004536"/>
    </source>
</evidence>
<dbReference type="InterPro" id="IPR000633">
    <property type="entry name" value="Vinculin_CS"/>
</dbReference>
<evidence type="ECO:0000313" key="25">
    <source>
        <dbReference type="EMBL" id="KAK3553975.1"/>
    </source>
</evidence>
<evidence type="ECO:0000256" key="11">
    <source>
        <dbReference type="ARBA" id="ARBA00022737"/>
    </source>
</evidence>
<dbReference type="InterPro" id="IPR006077">
    <property type="entry name" value="Vinculin/catenin"/>
</dbReference>
<dbReference type="SUPFAM" id="SSF47220">
    <property type="entry name" value="alpha-catenin/vinculin-like"/>
    <property type="match status" value="8"/>
</dbReference>
<keyword evidence="9" id="KW-0963">Cytoplasm</keyword>
<evidence type="ECO:0000256" key="9">
    <source>
        <dbReference type="ARBA" id="ARBA00022490"/>
    </source>
</evidence>
<evidence type="ECO:0000256" key="18">
    <source>
        <dbReference type="ARBA" id="ARBA00023273"/>
    </source>
</evidence>
<dbReference type="Gene3D" id="1.20.120.230">
    <property type="entry name" value="Alpha-catenin/vinculin-like"/>
    <property type="match status" value="3"/>
</dbReference>
<keyword evidence="26" id="KW-1185">Reference proteome</keyword>
<evidence type="ECO:0000256" key="16">
    <source>
        <dbReference type="ARBA" id="ARBA00023203"/>
    </source>
</evidence>
<dbReference type="GO" id="GO:0007155">
    <property type="term" value="P:cell adhesion"/>
    <property type="evidence" value="ECO:0007669"/>
    <property type="project" value="UniProtKB-KW"/>
</dbReference>
<dbReference type="PANTHER" id="PTHR46180">
    <property type="entry name" value="VINCULIN"/>
    <property type="match status" value="1"/>
</dbReference>
<feature type="domain" description="Endonuclease/exonuclease/phosphatase" evidence="24">
    <location>
        <begin position="140"/>
        <end position="281"/>
    </location>
</feature>
<keyword evidence="16" id="KW-0009">Actin-binding</keyword>
<proteinExistence type="inferred from homology"/>
<name>A0AAE0RGL5_9TELE</name>
<dbReference type="Proteomes" id="UP001274896">
    <property type="component" value="Unassembled WGS sequence"/>
</dbReference>
<keyword evidence="8" id="KW-1003">Cell membrane</keyword>
<dbReference type="PRINTS" id="PR00806">
    <property type="entry name" value="VINCULIN"/>
</dbReference>
<dbReference type="FunFam" id="1.20.120.230:FF:000010">
    <property type="entry name" value="Vinculin a"/>
    <property type="match status" value="1"/>
</dbReference>
<keyword evidence="15" id="KW-0564">Palmitate</keyword>
<keyword evidence="19" id="KW-0449">Lipoprotein</keyword>
<comment type="subcellular location">
    <subcellularLocation>
        <location evidence="5">Cell junction</location>
        <location evidence="5">Adherens junction</location>
    </subcellularLocation>
    <subcellularLocation>
        <location evidence="3">Cell junction</location>
        <location evidence="3">Focal adhesion</location>
    </subcellularLocation>
    <subcellularLocation>
        <location evidence="4">Cell membrane</location>
        <location evidence="4">Sarcolemma</location>
        <topology evidence="4">Peripheral membrane protein</topology>
        <orientation evidence="4">Cytoplasmic side</orientation>
    </subcellularLocation>
    <subcellularLocation>
        <location evidence="1">Cell projection</location>
        <location evidence="1">Podosome</location>
    </subcellularLocation>
    <subcellularLocation>
        <location evidence="2">Cytoplasm</location>
        <location evidence="2">Cytoskeleton</location>
    </subcellularLocation>
</comment>
<accession>A0AAE0RGL5</accession>
<evidence type="ECO:0000256" key="12">
    <source>
        <dbReference type="ARBA" id="ARBA00022889"/>
    </source>
</evidence>
<evidence type="ECO:0000256" key="7">
    <source>
        <dbReference type="ARBA" id="ARBA00014125"/>
    </source>
</evidence>
<reference evidence="25" key="1">
    <citation type="submission" date="2023-06" db="EMBL/GenBank/DDBJ databases">
        <title>Male Hemibagrus guttatus genome.</title>
        <authorList>
            <person name="Bian C."/>
        </authorList>
    </citation>
    <scope>NUCLEOTIDE SEQUENCE</scope>
    <source>
        <strain evidence="25">Male_cb2023</strain>
        <tissue evidence="25">Muscle</tissue>
    </source>
</reference>
<keyword evidence="17" id="KW-0206">Cytoskeleton</keyword>
<evidence type="ECO:0000256" key="13">
    <source>
        <dbReference type="ARBA" id="ARBA00022949"/>
    </source>
</evidence>
<evidence type="ECO:0000256" key="22">
    <source>
        <dbReference type="SAM" id="Coils"/>
    </source>
</evidence>
<dbReference type="InterPro" id="IPR036691">
    <property type="entry name" value="Endo/exonu/phosph_ase_sf"/>
</dbReference>
<comment type="similarity">
    <text evidence="6">Belongs to the vinculin/alpha-catenin family.</text>
</comment>
<dbReference type="SUPFAM" id="SSF56219">
    <property type="entry name" value="DNase I-like"/>
    <property type="match status" value="1"/>
</dbReference>
<keyword evidence="13" id="KW-0965">Cell junction</keyword>
<feature type="coiled-coil region" evidence="22">
    <location>
        <begin position="390"/>
        <end position="424"/>
    </location>
</feature>
<evidence type="ECO:0000256" key="23">
    <source>
        <dbReference type="SAM" id="MobiDB-lite"/>
    </source>
</evidence>
<evidence type="ECO:0000259" key="24">
    <source>
        <dbReference type="Pfam" id="PF03372"/>
    </source>
</evidence>
<evidence type="ECO:0000256" key="19">
    <source>
        <dbReference type="ARBA" id="ARBA00023288"/>
    </source>
</evidence>
<keyword evidence="10" id="KW-0597">Phosphoprotein</keyword>
<protein>
    <recommendedName>
        <fullName evidence="7">Vinculin</fullName>
    </recommendedName>
    <alternativeName>
        <fullName evidence="21">Metavinculin</fullName>
    </alternativeName>
</protein>
<dbReference type="InterPro" id="IPR005135">
    <property type="entry name" value="Endo/exonuclease/phosphatase"/>
</dbReference>
<feature type="compositionally biased region" description="Pro residues" evidence="23">
    <location>
        <begin position="1456"/>
        <end position="1472"/>
    </location>
</feature>
<dbReference type="GO" id="GO:0051015">
    <property type="term" value="F:actin filament binding"/>
    <property type="evidence" value="ECO:0007669"/>
    <property type="project" value="InterPro"/>
</dbReference>
<dbReference type="GO" id="GO:0042383">
    <property type="term" value="C:sarcolemma"/>
    <property type="evidence" value="ECO:0007669"/>
    <property type="project" value="UniProtKB-SubCell"/>
</dbReference>
<dbReference type="InterPro" id="IPR036723">
    <property type="entry name" value="Alpha-catenin/vinculin-like_sf"/>
</dbReference>